<dbReference type="Proteomes" id="UP000186955">
    <property type="component" value="Unassembled WGS sequence"/>
</dbReference>
<protein>
    <submittedName>
        <fullName evidence="1">Uncharacterized protein</fullName>
    </submittedName>
</protein>
<comment type="caution">
    <text evidence="1">The sequence shown here is derived from an EMBL/GenBank/DDBJ whole genome shotgun (WGS) entry which is preliminary data.</text>
</comment>
<gene>
    <name evidence="1" type="ORF">PENSUB_577</name>
</gene>
<sequence>MNPRMFIGSLYQSTPISEALYSLPGGYFAAPGNCNRGSKSKKAPRVGLHVLGADRAGAV</sequence>
<evidence type="ECO:0000313" key="2">
    <source>
        <dbReference type="Proteomes" id="UP000186955"/>
    </source>
</evidence>
<accession>A0A1Q5UMR1</accession>
<dbReference type="EMBL" id="MNBE01000126">
    <property type="protein sequence ID" value="OKP13734.1"/>
    <property type="molecule type" value="Genomic_DNA"/>
</dbReference>
<proteinExistence type="predicted"/>
<name>A0A1Q5UMR1_9EURO</name>
<reference evidence="1 2" key="1">
    <citation type="submission" date="2016-10" db="EMBL/GenBank/DDBJ databases">
        <title>Genome sequence of the ascomycete fungus Penicillium subrubescens.</title>
        <authorList>
            <person name="De Vries R.P."/>
            <person name="Peng M."/>
            <person name="Dilokpimol A."/>
            <person name="Hilden K."/>
            <person name="Makela M.R."/>
            <person name="Grigoriev I."/>
            <person name="Riley R."/>
            <person name="Granchi Z."/>
        </authorList>
    </citation>
    <scope>NUCLEOTIDE SEQUENCE [LARGE SCALE GENOMIC DNA]</scope>
    <source>
        <strain evidence="1 2">CBS 132785</strain>
    </source>
</reference>
<dbReference type="AlphaFoldDB" id="A0A1Q5UMR1"/>
<evidence type="ECO:0000313" key="1">
    <source>
        <dbReference type="EMBL" id="OKP13734.1"/>
    </source>
</evidence>
<keyword evidence="2" id="KW-1185">Reference proteome</keyword>
<organism evidence="1 2">
    <name type="scientific">Penicillium subrubescens</name>
    <dbReference type="NCBI Taxonomy" id="1316194"/>
    <lineage>
        <taxon>Eukaryota</taxon>
        <taxon>Fungi</taxon>
        <taxon>Dikarya</taxon>
        <taxon>Ascomycota</taxon>
        <taxon>Pezizomycotina</taxon>
        <taxon>Eurotiomycetes</taxon>
        <taxon>Eurotiomycetidae</taxon>
        <taxon>Eurotiales</taxon>
        <taxon>Aspergillaceae</taxon>
        <taxon>Penicillium</taxon>
    </lineage>
</organism>